<accession>A0A2X0IFJ8</accession>
<dbReference type="RefSeq" id="WP_111502865.1">
    <property type="nucleotide sequence ID" value="NZ_QKYN01000077.1"/>
</dbReference>
<feature type="region of interest" description="Disordered" evidence="1">
    <location>
        <begin position="1"/>
        <end position="34"/>
    </location>
</feature>
<organism evidence="3 4">
    <name type="scientific">Streptacidiphilus pinicola</name>
    <dbReference type="NCBI Taxonomy" id="2219663"/>
    <lineage>
        <taxon>Bacteria</taxon>
        <taxon>Bacillati</taxon>
        <taxon>Actinomycetota</taxon>
        <taxon>Actinomycetes</taxon>
        <taxon>Kitasatosporales</taxon>
        <taxon>Streptomycetaceae</taxon>
        <taxon>Streptacidiphilus</taxon>
    </lineage>
</organism>
<evidence type="ECO:0000259" key="2">
    <source>
        <dbReference type="Pfam" id="PF12728"/>
    </source>
</evidence>
<keyword evidence="3" id="KW-0238">DNA-binding</keyword>
<name>A0A2X0IFJ8_9ACTN</name>
<protein>
    <submittedName>
        <fullName evidence="3">DNA-binding protein</fullName>
    </submittedName>
</protein>
<dbReference type="InterPro" id="IPR041657">
    <property type="entry name" value="HTH_17"/>
</dbReference>
<dbReference type="EMBL" id="QKYN01000077">
    <property type="protein sequence ID" value="RAG83814.1"/>
    <property type="molecule type" value="Genomic_DNA"/>
</dbReference>
<reference evidence="3 4" key="1">
    <citation type="submission" date="2018-06" db="EMBL/GenBank/DDBJ databases">
        <title>Streptacidiphilus pinicola sp. nov., isolated from pine grove soil.</title>
        <authorList>
            <person name="Roh S.G."/>
            <person name="Park S."/>
            <person name="Kim M.-K."/>
            <person name="Yun B.-R."/>
            <person name="Park J."/>
            <person name="Kim M.J."/>
            <person name="Kim Y.S."/>
            <person name="Kim S.B."/>
        </authorList>
    </citation>
    <scope>NUCLEOTIDE SEQUENCE [LARGE SCALE GENOMIC DNA]</scope>
    <source>
        <strain evidence="3 4">MMS16-CNU450</strain>
    </source>
</reference>
<evidence type="ECO:0000256" key="1">
    <source>
        <dbReference type="SAM" id="MobiDB-lite"/>
    </source>
</evidence>
<dbReference type="OrthoDB" id="1093249at2"/>
<dbReference type="AlphaFoldDB" id="A0A2X0IFJ8"/>
<comment type="caution">
    <text evidence="3">The sequence shown here is derived from an EMBL/GenBank/DDBJ whole genome shotgun (WGS) entry which is preliminary data.</text>
</comment>
<proteinExistence type="predicted"/>
<feature type="domain" description="Helix-turn-helix" evidence="2">
    <location>
        <begin position="40"/>
        <end position="87"/>
    </location>
</feature>
<evidence type="ECO:0000313" key="3">
    <source>
        <dbReference type="EMBL" id="RAG83814.1"/>
    </source>
</evidence>
<keyword evidence="4" id="KW-1185">Reference proteome</keyword>
<evidence type="ECO:0000313" key="4">
    <source>
        <dbReference type="Proteomes" id="UP000248889"/>
    </source>
</evidence>
<sequence>MHNHRTSAIPAPDNLTTSPRGRHRRNTPRLADLRDLPPTLSLTAAARLLGVGRTTAYALVHRSQFPCPTFKVGHQHRISTAVLLQFLGVSVSEAETSAPGHVDVSCLADSSHQP</sequence>
<dbReference type="Pfam" id="PF12728">
    <property type="entry name" value="HTH_17"/>
    <property type="match status" value="1"/>
</dbReference>
<gene>
    <name evidence="3" type="ORF">DN069_20470</name>
</gene>
<dbReference type="GO" id="GO:0003677">
    <property type="term" value="F:DNA binding"/>
    <property type="evidence" value="ECO:0007669"/>
    <property type="project" value="UniProtKB-KW"/>
</dbReference>
<dbReference type="Proteomes" id="UP000248889">
    <property type="component" value="Unassembled WGS sequence"/>
</dbReference>